<organism evidence="1 2">
    <name type="scientific">Clonorchis sinensis</name>
    <name type="common">Chinese liver fluke</name>
    <dbReference type="NCBI Taxonomy" id="79923"/>
    <lineage>
        <taxon>Eukaryota</taxon>
        <taxon>Metazoa</taxon>
        <taxon>Spiralia</taxon>
        <taxon>Lophotrochozoa</taxon>
        <taxon>Platyhelminthes</taxon>
        <taxon>Trematoda</taxon>
        <taxon>Digenea</taxon>
        <taxon>Opisthorchiida</taxon>
        <taxon>Opisthorchiata</taxon>
        <taxon>Opisthorchiidae</taxon>
        <taxon>Clonorchis</taxon>
    </lineage>
</organism>
<protein>
    <submittedName>
        <fullName evidence="1">Uncharacterized protein</fullName>
    </submittedName>
</protein>
<reference evidence="1 2" key="1">
    <citation type="journal article" date="2018" name="Biotechnol. Adv.">
        <title>Improved genomic resources and new bioinformatic workflow for the carcinogenic parasite Clonorchis sinensis: Biotechnological implications.</title>
        <authorList>
            <person name="Wang D."/>
            <person name="Korhonen P.K."/>
            <person name="Gasser R.B."/>
            <person name="Young N.D."/>
        </authorList>
    </citation>
    <scope>NUCLEOTIDE SEQUENCE [LARGE SCALE GENOMIC DNA]</scope>
    <source>
        <strain evidence="1">Cs-k2</strain>
    </source>
</reference>
<name>A0A419QE02_CLOSI</name>
<dbReference type="AlphaFoldDB" id="A0A419QE02"/>
<evidence type="ECO:0000313" key="1">
    <source>
        <dbReference type="EMBL" id="KAG5449522.1"/>
    </source>
</evidence>
<dbReference type="Proteomes" id="UP000286415">
    <property type="component" value="Unassembled WGS sequence"/>
</dbReference>
<reference evidence="1 2" key="2">
    <citation type="journal article" date="2021" name="Genomics">
        <title>High-quality reference genome for Clonorchis sinensis.</title>
        <authorList>
            <person name="Young N.D."/>
            <person name="Stroehlein A.J."/>
            <person name="Kinkar L."/>
            <person name="Wang T."/>
            <person name="Sohn W.M."/>
            <person name="Chang B.C.H."/>
            <person name="Kaur P."/>
            <person name="Weisz D."/>
            <person name="Dudchenko O."/>
            <person name="Aiden E.L."/>
            <person name="Korhonen P.K."/>
            <person name="Gasser R.B."/>
        </authorList>
    </citation>
    <scope>NUCLEOTIDE SEQUENCE [LARGE SCALE GENOMIC DNA]</scope>
    <source>
        <strain evidence="1">Cs-k2</strain>
    </source>
</reference>
<comment type="caution">
    <text evidence="1">The sequence shown here is derived from an EMBL/GenBank/DDBJ whole genome shotgun (WGS) entry which is preliminary data.</text>
</comment>
<evidence type="ECO:0000313" key="2">
    <source>
        <dbReference type="Proteomes" id="UP000286415"/>
    </source>
</evidence>
<sequence length="93" mass="10734">MCCTRPSDVSVGKPFDISQYVVIKTLVQEIHSFANQFGFARDSPRIQLNLPFVMFPGNWMCCTRPPHVPAATIFEISRYVYIRNALLIRLHYV</sequence>
<gene>
    <name evidence="1" type="ORF">CSKR_111837</name>
</gene>
<dbReference type="EMBL" id="NIRI02000042">
    <property type="protein sequence ID" value="KAG5449522.1"/>
    <property type="molecule type" value="Genomic_DNA"/>
</dbReference>
<proteinExistence type="predicted"/>
<accession>A0A419QE02</accession>
<dbReference type="InParanoid" id="A0A419QE02"/>
<keyword evidence="2" id="KW-1185">Reference proteome</keyword>